<dbReference type="CDD" id="cd03784">
    <property type="entry name" value="GT1_Gtf-like"/>
    <property type="match status" value="2"/>
</dbReference>
<dbReference type="PROSITE" id="PS00375">
    <property type="entry name" value="UDPGT"/>
    <property type="match status" value="2"/>
</dbReference>
<dbReference type="SUPFAM" id="SSF53756">
    <property type="entry name" value="UDP-Glycosyltransferase/glycogen phosphorylase"/>
    <property type="match status" value="3"/>
</dbReference>
<evidence type="ECO:0000256" key="4">
    <source>
        <dbReference type="SAM" id="Phobius"/>
    </source>
</evidence>
<dbReference type="InterPro" id="IPR050271">
    <property type="entry name" value="UDP-glycosyltransferase"/>
</dbReference>
<feature type="transmembrane region" description="Helical" evidence="4">
    <location>
        <begin position="99"/>
        <end position="124"/>
    </location>
</feature>
<gene>
    <name evidence="5" type="ORF">TSAR_017052</name>
</gene>
<dbReference type="PANTHER" id="PTHR48043:SF145">
    <property type="entry name" value="FI06409P-RELATED"/>
    <property type="match status" value="1"/>
</dbReference>
<evidence type="ECO:0000313" key="6">
    <source>
        <dbReference type="Proteomes" id="UP000215335"/>
    </source>
</evidence>
<dbReference type="InterPro" id="IPR035595">
    <property type="entry name" value="UDP_glycos_trans_CS"/>
</dbReference>
<feature type="transmembrane region" description="Helical" evidence="4">
    <location>
        <begin position="672"/>
        <end position="689"/>
    </location>
</feature>
<dbReference type="STRING" id="543379.A0A232FHM0"/>
<evidence type="ECO:0008006" key="7">
    <source>
        <dbReference type="Google" id="ProtNLM"/>
    </source>
</evidence>
<protein>
    <recommendedName>
        <fullName evidence="7">UDP-glycosyltransferases domain-containing protein</fullName>
    </recommendedName>
</protein>
<dbReference type="Gene3D" id="3.40.50.2000">
    <property type="entry name" value="Glycogen Phosphorylase B"/>
    <property type="match status" value="3"/>
</dbReference>
<dbReference type="Pfam" id="PF00201">
    <property type="entry name" value="UDPGT"/>
    <property type="match status" value="2"/>
</dbReference>
<keyword evidence="4" id="KW-1133">Transmembrane helix</keyword>
<name>A0A232FHM0_9HYME</name>
<dbReference type="InterPro" id="IPR002213">
    <property type="entry name" value="UDP_glucos_trans"/>
</dbReference>
<comment type="similarity">
    <text evidence="1">Belongs to the UDP-glycosyltransferase family.</text>
</comment>
<feature type="transmembrane region" description="Helical" evidence="4">
    <location>
        <begin position="571"/>
        <end position="595"/>
    </location>
</feature>
<keyword evidence="2" id="KW-0328">Glycosyltransferase</keyword>
<organism evidence="5 6">
    <name type="scientific">Trichomalopsis sarcophagae</name>
    <dbReference type="NCBI Taxonomy" id="543379"/>
    <lineage>
        <taxon>Eukaryota</taxon>
        <taxon>Metazoa</taxon>
        <taxon>Ecdysozoa</taxon>
        <taxon>Arthropoda</taxon>
        <taxon>Hexapoda</taxon>
        <taxon>Insecta</taxon>
        <taxon>Pterygota</taxon>
        <taxon>Neoptera</taxon>
        <taxon>Endopterygota</taxon>
        <taxon>Hymenoptera</taxon>
        <taxon>Apocrita</taxon>
        <taxon>Proctotrupomorpha</taxon>
        <taxon>Chalcidoidea</taxon>
        <taxon>Pteromalidae</taxon>
        <taxon>Pteromalinae</taxon>
        <taxon>Trichomalopsis</taxon>
    </lineage>
</organism>
<keyword evidence="6" id="KW-1185">Reference proteome</keyword>
<dbReference type="GO" id="GO:0008194">
    <property type="term" value="F:UDP-glycosyltransferase activity"/>
    <property type="evidence" value="ECO:0007669"/>
    <property type="project" value="InterPro"/>
</dbReference>
<comment type="caution">
    <text evidence="5">The sequence shown here is derived from an EMBL/GenBank/DDBJ whole genome shotgun (WGS) entry which is preliminary data.</text>
</comment>
<feature type="transmembrane region" description="Helical" evidence="4">
    <location>
        <begin position="1148"/>
        <end position="1171"/>
    </location>
</feature>
<reference evidence="5 6" key="1">
    <citation type="journal article" date="2017" name="Curr. Biol.">
        <title>The Evolution of Venom by Co-option of Single-Copy Genes.</title>
        <authorList>
            <person name="Martinson E.O."/>
            <person name="Mrinalini"/>
            <person name="Kelkar Y.D."/>
            <person name="Chang C.H."/>
            <person name="Werren J.H."/>
        </authorList>
    </citation>
    <scope>NUCLEOTIDE SEQUENCE [LARGE SCALE GENOMIC DNA]</scope>
    <source>
        <strain evidence="5 6">Alberta</strain>
        <tissue evidence="5">Whole body</tissue>
    </source>
</reference>
<evidence type="ECO:0000256" key="1">
    <source>
        <dbReference type="ARBA" id="ARBA00009995"/>
    </source>
</evidence>
<dbReference type="Proteomes" id="UP000215335">
    <property type="component" value="Unassembled WGS sequence"/>
</dbReference>
<dbReference type="PANTHER" id="PTHR48043">
    <property type="entry name" value="EG:EG0003.4 PROTEIN-RELATED"/>
    <property type="match status" value="1"/>
</dbReference>
<keyword evidence="4" id="KW-0812">Transmembrane</keyword>
<evidence type="ECO:0000256" key="2">
    <source>
        <dbReference type="ARBA" id="ARBA00022676"/>
    </source>
</evidence>
<proteinExistence type="inferred from homology"/>
<dbReference type="FunFam" id="3.40.50.2000:FF:000050">
    <property type="entry name" value="UDP-glucuronosyltransferase"/>
    <property type="match status" value="2"/>
</dbReference>
<accession>A0A232FHM0</accession>
<dbReference type="OrthoDB" id="5835829at2759"/>
<feature type="non-terminal residue" evidence="5">
    <location>
        <position position="1"/>
    </location>
</feature>
<evidence type="ECO:0000313" key="5">
    <source>
        <dbReference type="EMBL" id="OXU30063.1"/>
    </source>
</evidence>
<dbReference type="EMBL" id="NNAY01000198">
    <property type="protein sequence ID" value="OXU30063.1"/>
    <property type="molecule type" value="Genomic_DNA"/>
</dbReference>
<keyword evidence="4" id="KW-0472">Membrane</keyword>
<sequence>PLLCDVQRAVARLSRERSPGRRLQPHFTEENNIKSPLLQSARGPMNFMETAMFWIRNIARVERTRCEPLWWTCPGGRPRCWTSTALSWRRLRMTFPTKLCLLTILISLLSYTQPIASLRILGLFPYQMRSHYVMCEELMRGLAAKGHRVDVYSHFPLKKKLPNYHDYSLVGTLPAVSNNVTFEVAAIDSAPVSLKHWLESSGLSICKLLEHPIFQKLLHDPPMDPPYDLVITELCLSNCYIPFGRRLNIPVIGVVTPPLLDWQFDPFGTPINLATDPSIYSSHVAPMSFLERLDNFVLYHRINWAFAQHTREQDKVVERVFGPGLPNSVDLLKEVALVLVNHDLMLSGIRAFAPKVIPVGGLHVVDHNETLPKEVQKWLDDSRDGCVYFSFGSFIRMETFPRHVIEAIYKSFENIAPTRVLLKIAKPQELPPGLPSNVMTQSWFQQMQVLKHKNTKAFVTHGGLMGTQEAIYYGVPLVGVPFLGDQHFNIKAYVNKGIAIKVELQEINEKSFTHALKKILHNPQYKKAAENLSQRSRDRPMNPMDTSIFWVEYIARHGKDALRSPVVDMPWWQASLLDVYAFILVLNWLFLYVLWRLVRIAIGFFRPNAQVRSYSKLKKTNWNNSTCPSSLPRNVAQSSRDTGGLLIAPQFRNWFQCPDNLTFKTDRLKMKFLANNLYLTILISILFYTQPITSLRILGLFPFQMRSHYVMCEELMRGLAAKGHRVDVYSHFPLKQKLPNYHDYSLVGTLPAVSNNVTFEVASIVSGPDMIRHWLESAGIPICRLLDLKMFQKLLHDPPMDPPYDLIVTELAISNCYIAFGRRLNVPVIGIVTPPLLDWQFDSFGTPINLATDPSVFSSYVAPLSFLERLDNFVLYHRMNWAFAQHTREQDEIVERIFGPGLPNCVDLQKDVALVLVNHDSTLSGIRAFAPKVIPVGGLHVVDHNETLPKDVKKWLDESKDGCVYFSFGSFTRIETFPRHILEAFYRSFKNIAPTRVLLKIAKPEMLPPGLPSNVMTQSWFQQIQVLKHKNVKAFVTHGGLMGTQEAIYYGVPLLGIPLFGDQHYNVRAYVKRGIAVKLDLQEVTEESFTQALKQILYNPQYKKAAENLSRKFRDRPMSPMDTSIFWVEYIARHGKDALRSPLVDMPWWQASLLDVYGFILFSVLLVIYIATKFVRIIFERIFGPGLPEYTDLQKEVALVLLNHDSSLSNLRTFPPKVIPVGGLHIVDHNETLPKEVKKWLDESKDGCVYFSFGSFVRIETFPRHIIEAFYRSFKNIAPTRVVLKIAKPEELPPVLPSNVMTQSWFQQIQVLSEFLKLHIIC</sequence>
<keyword evidence="3" id="KW-0808">Transferase</keyword>
<evidence type="ECO:0000256" key="3">
    <source>
        <dbReference type="ARBA" id="ARBA00022679"/>
    </source>
</evidence>